<dbReference type="EMBL" id="FOAB01000005">
    <property type="protein sequence ID" value="SEL70325.1"/>
    <property type="molecule type" value="Genomic_DNA"/>
</dbReference>
<gene>
    <name evidence="1" type="ORF">SAMN04487910_3110</name>
</gene>
<evidence type="ECO:0000313" key="1">
    <source>
        <dbReference type="EMBL" id="SEL70325.1"/>
    </source>
</evidence>
<evidence type="ECO:0000313" key="2">
    <source>
        <dbReference type="Proteomes" id="UP000198521"/>
    </source>
</evidence>
<accession>A0A1H7SCQ9</accession>
<reference evidence="1 2" key="1">
    <citation type="submission" date="2016-10" db="EMBL/GenBank/DDBJ databases">
        <authorList>
            <person name="de Groot N.N."/>
        </authorList>
    </citation>
    <scope>NUCLEOTIDE SEQUENCE [LARGE SCALE GENOMIC DNA]</scope>
    <source>
        <strain evidence="1 2">DSM 25232</strain>
    </source>
</reference>
<dbReference type="AlphaFoldDB" id="A0A1H7SCQ9"/>
<organism evidence="1 2">
    <name type="scientific">Aquimarina amphilecti</name>
    <dbReference type="NCBI Taxonomy" id="1038014"/>
    <lineage>
        <taxon>Bacteria</taxon>
        <taxon>Pseudomonadati</taxon>
        <taxon>Bacteroidota</taxon>
        <taxon>Flavobacteriia</taxon>
        <taxon>Flavobacteriales</taxon>
        <taxon>Flavobacteriaceae</taxon>
        <taxon>Aquimarina</taxon>
    </lineage>
</organism>
<dbReference type="Proteomes" id="UP000198521">
    <property type="component" value="Unassembled WGS sequence"/>
</dbReference>
<name>A0A1H7SCQ9_AQUAM</name>
<dbReference type="RefSeq" id="WP_091410141.1">
    <property type="nucleotide sequence ID" value="NZ_FOAB01000005.1"/>
</dbReference>
<dbReference type="STRING" id="1038014.SAMN04487910_3110"/>
<dbReference type="OrthoDB" id="1460383at2"/>
<keyword evidence="2" id="KW-1185">Reference proteome</keyword>
<protein>
    <submittedName>
        <fullName evidence="1">Uncharacterized protein</fullName>
    </submittedName>
</protein>
<sequence length="434" mass="50598">MSNKIKKILSFFGLKKPLKITEDELVYINSDTLAKEKDIIEIIDLDSFNTDISQVEELLFDIYEEAKMTSNYKDYDLYKIGFNSLEHYKKLITSHPEIKKQFIYYISVSVSKKNRSRRKKTVEANPEIPENFKLALSQLVFNSKMRLNNTDFTHFFQLWKNTYPYYYPLRPLLRQLQKHSLDHKISPELNTCLHSFIRSKSIQYLPIKEYMEAKSTIHRIILENSKISLVPSSYVFQLLPDSFGTHVNKLLSGMNEKYQHNFSKILKILGQEINQNTVKQINVCISNIDEDKFDSFLYNIIRKSAYLKLRSVTLRSKVHNSKDDTYGAYEHVYIENIDIIKGLVSIAGNRKNLKCIQFITTILERSFGVTLGTNYGATSRSLGIVCIQTLAYKFDVEGKDELRRLYKKTSFKLIKKQIELASKKLTETTGETLL</sequence>
<proteinExistence type="predicted"/>